<dbReference type="InterPro" id="IPR017884">
    <property type="entry name" value="SANT_dom"/>
</dbReference>
<dbReference type="Pfam" id="PF00249">
    <property type="entry name" value="Myb_DNA-binding"/>
    <property type="match status" value="1"/>
</dbReference>
<dbReference type="PROSITE" id="PS51294">
    <property type="entry name" value="HTH_MYB"/>
    <property type="match status" value="1"/>
</dbReference>
<dbReference type="InterPro" id="IPR017930">
    <property type="entry name" value="Myb_dom"/>
</dbReference>
<dbReference type="PANTHER" id="PTHR44191">
    <property type="entry name" value="TRANSCRIPTION FACTOR KUA1"/>
    <property type="match status" value="1"/>
</dbReference>
<evidence type="ECO:0000259" key="8">
    <source>
        <dbReference type="PROSITE" id="PS51294"/>
    </source>
</evidence>
<keyword evidence="5" id="KW-0539">Nucleus</keyword>
<dbReference type="NCBIfam" id="TIGR01557">
    <property type="entry name" value="myb_SHAQKYF"/>
    <property type="match status" value="1"/>
</dbReference>
<dbReference type="Gene3D" id="1.10.10.60">
    <property type="entry name" value="Homeodomain-like"/>
    <property type="match status" value="1"/>
</dbReference>
<dbReference type="EMBL" id="JACGWL010000006">
    <property type="protein sequence ID" value="KAK4401217.1"/>
    <property type="molecule type" value="Genomic_DNA"/>
</dbReference>
<feature type="domain" description="SANT" evidence="7">
    <location>
        <begin position="44"/>
        <end position="92"/>
    </location>
</feature>
<evidence type="ECO:0000256" key="5">
    <source>
        <dbReference type="ARBA" id="ARBA00023242"/>
    </source>
</evidence>
<sequence length="197" mass="22055">MGVRKCSECGKSGHNSKLAELGYWELLTKTNLSLQPRRKKGVPWSEEEHKLFLVGLQQLGKGDWRGISRNFVTSRTSTQVASHAQKFFLRQNNHSNNTNNNYNPTTLISMDVVRKEAQVQEDDESSITVGVFPKLVASTAEYYCTRTNRQPIAPVPEIPDCRLFNNPATQNAPSLELSLASPLQPPVSGCARYRSSF</sequence>
<evidence type="ECO:0000256" key="3">
    <source>
        <dbReference type="ARBA" id="ARBA00023125"/>
    </source>
</evidence>
<keyword evidence="3" id="KW-0238">DNA-binding</keyword>
<evidence type="ECO:0000259" key="7">
    <source>
        <dbReference type="PROSITE" id="PS51293"/>
    </source>
</evidence>
<dbReference type="FunFam" id="1.10.10.60:FF:000009">
    <property type="entry name" value="transcription factor MYB1R1"/>
    <property type="match status" value="1"/>
</dbReference>
<evidence type="ECO:0000313" key="9">
    <source>
        <dbReference type="EMBL" id="KAK4401217.1"/>
    </source>
</evidence>
<dbReference type="SMART" id="SM00717">
    <property type="entry name" value="SANT"/>
    <property type="match status" value="1"/>
</dbReference>
<feature type="domain" description="Myb-like" evidence="6">
    <location>
        <begin position="43"/>
        <end position="88"/>
    </location>
</feature>
<gene>
    <name evidence="9" type="ORF">Sango_1227800</name>
</gene>
<dbReference type="InterPro" id="IPR001005">
    <property type="entry name" value="SANT/Myb"/>
</dbReference>
<dbReference type="GO" id="GO:0003677">
    <property type="term" value="F:DNA binding"/>
    <property type="evidence" value="ECO:0007669"/>
    <property type="project" value="UniProtKB-KW"/>
</dbReference>
<dbReference type="AlphaFoldDB" id="A0AAE1WY09"/>
<name>A0AAE1WY09_9LAMI</name>
<reference evidence="9" key="1">
    <citation type="submission" date="2020-06" db="EMBL/GenBank/DDBJ databases">
        <authorList>
            <person name="Li T."/>
            <person name="Hu X."/>
            <person name="Zhang T."/>
            <person name="Song X."/>
            <person name="Zhang H."/>
            <person name="Dai N."/>
            <person name="Sheng W."/>
            <person name="Hou X."/>
            <person name="Wei L."/>
        </authorList>
    </citation>
    <scope>NUCLEOTIDE SEQUENCE</scope>
    <source>
        <strain evidence="9">K16</strain>
        <tissue evidence="9">Leaf</tissue>
    </source>
</reference>
<keyword evidence="4" id="KW-0804">Transcription</keyword>
<dbReference type="CDD" id="cd00167">
    <property type="entry name" value="SANT"/>
    <property type="match status" value="1"/>
</dbReference>
<dbReference type="GO" id="GO:0005634">
    <property type="term" value="C:nucleus"/>
    <property type="evidence" value="ECO:0007669"/>
    <property type="project" value="UniProtKB-SubCell"/>
</dbReference>
<proteinExistence type="predicted"/>
<comment type="subcellular location">
    <subcellularLocation>
        <location evidence="1">Nucleus</location>
    </subcellularLocation>
</comment>
<evidence type="ECO:0000256" key="1">
    <source>
        <dbReference type="ARBA" id="ARBA00004123"/>
    </source>
</evidence>
<dbReference type="Proteomes" id="UP001289374">
    <property type="component" value="Unassembled WGS sequence"/>
</dbReference>
<reference evidence="9" key="2">
    <citation type="journal article" date="2024" name="Plant">
        <title>Genomic evolution and insights into agronomic trait innovations of Sesamum species.</title>
        <authorList>
            <person name="Miao H."/>
            <person name="Wang L."/>
            <person name="Qu L."/>
            <person name="Liu H."/>
            <person name="Sun Y."/>
            <person name="Le M."/>
            <person name="Wang Q."/>
            <person name="Wei S."/>
            <person name="Zheng Y."/>
            <person name="Lin W."/>
            <person name="Duan Y."/>
            <person name="Cao H."/>
            <person name="Xiong S."/>
            <person name="Wang X."/>
            <person name="Wei L."/>
            <person name="Li C."/>
            <person name="Ma Q."/>
            <person name="Ju M."/>
            <person name="Zhao R."/>
            <person name="Li G."/>
            <person name="Mu C."/>
            <person name="Tian Q."/>
            <person name="Mei H."/>
            <person name="Zhang T."/>
            <person name="Gao T."/>
            <person name="Zhang H."/>
        </authorList>
    </citation>
    <scope>NUCLEOTIDE SEQUENCE</scope>
    <source>
        <strain evidence="9">K16</strain>
    </source>
</reference>
<feature type="domain" description="HTH myb-type" evidence="8">
    <location>
        <begin position="38"/>
        <end position="92"/>
    </location>
</feature>
<evidence type="ECO:0000313" key="10">
    <source>
        <dbReference type="Proteomes" id="UP001289374"/>
    </source>
</evidence>
<comment type="caution">
    <text evidence="9">The sequence shown here is derived from an EMBL/GenBank/DDBJ whole genome shotgun (WGS) entry which is preliminary data.</text>
</comment>
<organism evidence="9 10">
    <name type="scientific">Sesamum angolense</name>
    <dbReference type="NCBI Taxonomy" id="2727404"/>
    <lineage>
        <taxon>Eukaryota</taxon>
        <taxon>Viridiplantae</taxon>
        <taxon>Streptophyta</taxon>
        <taxon>Embryophyta</taxon>
        <taxon>Tracheophyta</taxon>
        <taxon>Spermatophyta</taxon>
        <taxon>Magnoliopsida</taxon>
        <taxon>eudicotyledons</taxon>
        <taxon>Gunneridae</taxon>
        <taxon>Pentapetalae</taxon>
        <taxon>asterids</taxon>
        <taxon>lamiids</taxon>
        <taxon>Lamiales</taxon>
        <taxon>Pedaliaceae</taxon>
        <taxon>Sesamum</taxon>
    </lineage>
</organism>
<keyword evidence="2" id="KW-0805">Transcription regulation</keyword>
<dbReference type="SUPFAM" id="SSF46689">
    <property type="entry name" value="Homeodomain-like"/>
    <property type="match status" value="1"/>
</dbReference>
<evidence type="ECO:0000256" key="4">
    <source>
        <dbReference type="ARBA" id="ARBA00023163"/>
    </source>
</evidence>
<dbReference type="InterPro" id="IPR009057">
    <property type="entry name" value="Homeodomain-like_sf"/>
</dbReference>
<dbReference type="PROSITE" id="PS50090">
    <property type="entry name" value="MYB_LIKE"/>
    <property type="match status" value="1"/>
</dbReference>
<evidence type="ECO:0000256" key="2">
    <source>
        <dbReference type="ARBA" id="ARBA00023015"/>
    </source>
</evidence>
<dbReference type="GO" id="GO:0006355">
    <property type="term" value="P:regulation of DNA-templated transcription"/>
    <property type="evidence" value="ECO:0007669"/>
    <property type="project" value="UniProtKB-ARBA"/>
</dbReference>
<accession>A0AAE1WY09</accession>
<dbReference type="InterPro" id="IPR052245">
    <property type="entry name" value="Plant_Stress_Dev_TF"/>
</dbReference>
<evidence type="ECO:0000259" key="6">
    <source>
        <dbReference type="PROSITE" id="PS50090"/>
    </source>
</evidence>
<dbReference type="GO" id="GO:0009739">
    <property type="term" value="P:response to gibberellin"/>
    <property type="evidence" value="ECO:0007669"/>
    <property type="project" value="TreeGrafter"/>
</dbReference>
<dbReference type="PROSITE" id="PS51293">
    <property type="entry name" value="SANT"/>
    <property type="match status" value="1"/>
</dbReference>
<protein>
    <submittedName>
        <fullName evidence="9">Transcription factor MYBS2</fullName>
    </submittedName>
</protein>
<keyword evidence="10" id="KW-1185">Reference proteome</keyword>
<dbReference type="GO" id="GO:0009723">
    <property type="term" value="P:response to ethylene"/>
    <property type="evidence" value="ECO:0007669"/>
    <property type="project" value="TreeGrafter"/>
</dbReference>
<dbReference type="InterPro" id="IPR006447">
    <property type="entry name" value="Myb_dom_plants"/>
</dbReference>
<dbReference type="PANTHER" id="PTHR44191:SF62">
    <property type="entry name" value="OS04G0341900 PROTEIN"/>
    <property type="match status" value="1"/>
</dbReference>